<dbReference type="CDD" id="cd00761">
    <property type="entry name" value="Glyco_tranf_GTA_type"/>
    <property type="match status" value="1"/>
</dbReference>
<keyword evidence="2" id="KW-0328">Glycosyltransferase</keyword>
<accession>A0ABS4I9A7</accession>
<dbReference type="Gene3D" id="3.90.550.10">
    <property type="entry name" value="Spore Coat Polysaccharide Biosynthesis Protein SpsA, Chain A"/>
    <property type="match status" value="1"/>
</dbReference>
<dbReference type="Pfam" id="PF00535">
    <property type="entry name" value="Glycos_transf_2"/>
    <property type="match status" value="1"/>
</dbReference>
<feature type="domain" description="Glycosyltransferase 2-like" evidence="4">
    <location>
        <begin position="6"/>
        <end position="140"/>
    </location>
</feature>
<evidence type="ECO:0000313" key="6">
    <source>
        <dbReference type="Proteomes" id="UP001519344"/>
    </source>
</evidence>
<evidence type="ECO:0000256" key="1">
    <source>
        <dbReference type="ARBA" id="ARBA00006739"/>
    </source>
</evidence>
<evidence type="ECO:0000256" key="3">
    <source>
        <dbReference type="ARBA" id="ARBA00022679"/>
    </source>
</evidence>
<dbReference type="SUPFAM" id="SSF53448">
    <property type="entry name" value="Nucleotide-diphospho-sugar transferases"/>
    <property type="match status" value="1"/>
</dbReference>
<sequence>MSPLISIIVPIYNVEPYLQRCVDSILSQTLNDIEIILVNDGSTDLSGVIADKYALKDPRVIVVHKRNEGQSSARNAGLEISNGEYIGFIDSDDWVDPEMFEGLYKAAKESQADISVCGRLVYSEKGILEGRVELPEKIFDFTKTGLEEYVLDSFLFPHTPSVCNKLYKRNLIEFNHLRFEDTKFVGSEDTLFNYSALCHTVRLCSISQLYYKGTARVGSTARTYKKGEMFRTANLLKRCREYSHKVGNAAIAERVSPYMFLYFQQRNINLIHSVYHKKSVKIIANELKEASSIPYFKNNAIKLIFRHECSRDMQRKGYRLSGRMVQRLFMLFCVLNMYTAASRLMTTIYNIGKGKTG</sequence>
<evidence type="ECO:0000256" key="2">
    <source>
        <dbReference type="ARBA" id="ARBA00022676"/>
    </source>
</evidence>
<proteinExistence type="inferred from homology"/>
<evidence type="ECO:0000313" key="5">
    <source>
        <dbReference type="EMBL" id="MBP1967061.1"/>
    </source>
</evidence>
<dbReference type="Proteomes" id="UP001519344">
    <property type="component" value="Unassembled WGS sequence"/>
</dbReference>
<dbReference type="RefSeq" id="WP_167052049.1">
    <property type="nucleotide sequence ID" value="NZ_JAAOZR010000001.1"/>
</dbReference>
<dbReference type="InterPro" id="IPR029044">
    <property type="entry name" value="Nucleotide-diphossugar_trans"/>
</dbReference>
<organism evidence="5 6">
    <name type="scientific">Paenibacillus aceris</name>
    <dbReference type="NCBI Taxonomy" id="869555"/>
    <lineage>
        <taxon>Bacteria</taxon>
        <taxon>Bacillati</taxon>
        <taxon>Bacillota</taxon>
        <taxon>Bacilli</taxon>
        <taxon>Bacillales</taxon>
        <taxon>Paenibacillaceae</taxon>
        <taxon>Paenibacillus</taxon>
    </lineage>
</organism>
<name>A0ABS4I9A7_9BACL</name>
<dbReference type="PANTHER" id="PTHR22916">
    <property type="entry name" value="GLYCOSYLTRANSFERASE"/>
    <property type="match status" value="1"/>
</dbReference>
<protein>
    <submittedName>
        <fullName evidence="5">Glycosyltransferase involved in cell wall biosynthesis</fullName>
    </submittedName>
</protein>
<evidence type="ECO:0000259" key="4">
    <source>
        <dbReference type="Pfam" id="PF00535"/>
    </source>
</evidence>
<comment type="similarity">
    <text evidence="1">Belongs to the glycosyltransferase 2 family.</text>
</comment>
<dbReference type="PANTHER" id="PTHR22916:SF51">
    <property type="entry name" value="GLYCOSYLTRANSFERASE EPSH-RELATED"/>
    <property type="match status" value="1"/>
</dbReference>
<gene>
    <name evidence="5" type="ORF">J2Z65_006325</name>
</gene>
<comment type="caution">
    <text evidence="5">The sequence shown here is derived from an EMBL/GenBank/DDBJ whole genome shotgun (WGS) entry which is preliminary data.</text>
</comment>
<keyword evidence="6" id="KW-1185">Reference proteome</keyword>
<keyword evidence="3" id="KW-0808">Transferase</keyword>
<reference evidence="5 6" key="1">
    <citation type="submission" date="2021-03" db="EMBL/GenBank/DDBJ databases">
        <title>Genomic Encyclopedia of Type Strains, Phase IV (KMG-IV): sequencing the most valuable type-strain genomes for metagenomic binning, comparative biology and taxonomic classification.</title>
        <authorList>
            <person name="Goeker M."/>
        </authorList>
    </citation>
    <scope>NUCLEOTIDE SEQUENCE [LARGE SCALE GENOMIC DNA]</scope>
    <source>
        <strain evidence="5 6">DSM 24950</strain>
    </source>
</reference>
<dbReference type="InterPro" id="IPR001173">
    <property type="entry name" value="Glyco_trans_2-like"/>
</dbReference>
<dbReference type="EMBL" id="JAGGKV010000028">
    <property type="protein sequence ID" value="MBP1967061.1"/>
    <property type="molecule type" value="Genomic_DNA"/>
</dbReference>